<dbReference type="InterPro" id="IPR029058">
    <property type="entry name" value="AB_hydrolase_fold"/>
</dbReference>
<name>A0A9P8G017_AURME</name>
<keyword evidence="6" id="KW-1185">Reference proteome</keyword>
<gene>
    <name evidence="5" type="ORF">KCU98_g3250</name>
</gene>
<evidence type="ECO:0000256" key="3">
    <source>
        <dbReference type="RuleBase" id="RU361235"/>
    </source>
</evidence>
<feature type="domain" description="Carboxylesterase type B" evidence="4">
    <location>
        <begin position="26"/>
        <end position="364"/>
    </location>
</feature>
<dbReference type="Gene3D" id="3.40.50.1820">
    <property type="entry name" value="alpha/beta hydrolase"/>
    <property type="match status" value="1"/>
</dbReference>
<evidence type="ECO:0000256" key="1">
    <source>
        <dbReference type="ARBA" id="ARBA00005964"/>
    </source>
</evidence>
<dbReference type="AlphaFoldDB" id="A0A9P8G017"/>
<protein>
    <recommendedName>
        <fullName evidence="3">Carboxylic ester hydrolase</fullName>
        <ecNumber evidence="3">3.1.1.-</ecNumber>
    </recommendedName>
</protein>
<feature type="chain" id="PRO_5040536600" description="Carboxylic ester hydrolase" evidence="3">
    <location>
        <begin position="19"/>
        <end position="504"/>
    </location>
</feature>
<dbReference type="EMBL" id="JAHFXS010000215">
    <property type="protein sequence ID" value="KAG9987557.1"/>
    <property type="molecule type" value="Genomic_DNA"/>
</dbReference>
<comment type="similarity">
    <text evidence="1 3">Belongs to the type-B carboxylesterase/lipase family.</text>
</comment>
<reference evidence="5" key="2">
    <citation type="submission" date="2021-08" db="EMBL/GenBank/DDBJ databases">
        <authorList>
            <person name="Gostincar C."/>
            <person name="Sun X."/>
            <person name="Song Z."/>
            <person name="Gunde-Cimerman N."/>
        </authorList>
    </citation>
    <scope>NUCLEOTIDE SEQUENCE</scope>
    <source>
        <strain evidence="5">EXF-9298</strain>
    </source>
</reference>
<keyword evidence="2 3" id="KW-0378">Hydrolase</keyword>
<dbReference type="PANTHER" id="PTHR11559">
    <property type="entry name" value="CARBOXYLESTERASE"/>
    <property type="match status" value="1"/>
</dbReference>
<dbReference type="EC" id="3.1.1.-" evidence="3"/>
<organism evidence="5 6">
    <name type="scientific">Aureobasidium melanogenum</name>
    <name type="common">Aureobasidium pullulans var. melanogenum</name>
    <dbReference type="NCBI Taxonomy" id="46634"/>
    <lineage>
        <taxon>Eukaryota</taxon>
        <taxon>Fungi</taxon>
        <taxon>Dikarya</taxon>
        <taxon>Ascomycota</taxon>
        <taxon>Pezizomycotina</taxon>
        <taxon>Dothideomycetes</taxon>
        <taxon>Dothideomycetidae</taxon>
        <taxon>Dothideales</taxon>
        <taxon>Saccotheciaceae</taxon>
        <taxon>Aureobasidium</taxon>
    </lineage>
</organism>
<evidence type="ECO:0000256" key="2">
    <source>
        <dbReference type="ARBA" id="ARBA00022801"/>
    </source>
</evidence>
<dbReference type="PROSITE" id="PS00122">
    <property type="entry name" value="CARBOXYLESTERASE_B_1"/>
    <property type="match status" value="1"/>
</dbReference>
<comment type="caution">
    <text evidence="5">The sequence shown here is derived from an EMBL/GenBank/DDBJ whole genome shotgun (WGS) entry which is preliminary data.</text>
</comment>
<dbReference type="InterPro" id="IPR050309">
    <property type="entry name" value="Type-B_Carboxylest/Lipase"/>
</dbReference>
<dbReference type="GO" id="GO:0016787">
    <property type="term" value="F:hydrolase activity"/>
    <property type="evidence" value="ECO:0007669"/>
    <property type="project" value="UniProtKB-KW"/>
</dbReference>
<accession>A0A9P8G017</accession>
<evidence type="ECO:0000313" key="5">
    <source>
        <dbReference type="EMBL" id="KAG9987557.1"/>
    </source>
</evidence>
<evidence type="ECO:0000259" key="4">
    <source>
        <dbReference type="Pfam" id="PF00135"/>
    </source>
</evidence>
<dbReference type="InterPro" id="IPR019826">
    <property type="entry name" value="Carboxylesterase_B_AS"/>
</dbReference>
<feature type="signal peptide" evidence="3">
    <location>
        <begin position="1"/>
        <end position="18"/>
    </location>
</feature>
<dbReference type="InterPro" id="IPR019819">
    <property type="entry name" value="Carboxylesterase_B_CS"/>
</dbReference>
<keyword evidence="3" id="KW-0732">Signal</keyword>
<reference evidence="5" key="1">
    <citation type="journal article" date="2021" name="J Fungi (Basel)">
        <title>Virulence traits and population genomics of the black yeast Aureobasidium melanogenum.</title>
        <authorList>
            <person name="Cernosa A."/>
            <person name="Sun X."/>
            <person name="Gostincar C."/>
            <person name="Fang C."/>
            <person name="Gunde-Cimerman N."/>
            <person name="Song Z."/>
        </authorList>
    </citation>
    <scope>NUCLEOTIDE SEQUENCE</scope>
    <source>
        <strain evidence="5">EXF-9298</strain>
    </source>
</reference>
<dbReference type="SUPFAM" id="SSF53474">
    <property type="entry name" value="alpha/beta-Hydrolases"/>
    <property type="match status" value="1"/>
</dbReference>
<proteinExistence type="inferred from homology"/>
<dbReference type="Pfam" id="PF00135">
    <property type="entry name" value="COesterase"/>
    <property type="match status" value="1"/>
</dbReference>
<evidence type="ECO:0000313" key="6">
    <source>
        <dbReference type="Proteomes" id="UP000729357"/>
    </source>
</evidence>
<sequence>MLTNQLIPLLFAVVCASAHQLQQPEQPVVQTTSGKIHGVVESSVKQFLGIPYARPPVDELRWEPPQPLSSEARKLNVSATQLPPSCPQNPIGLAIFNKDIPQYQIQGYDSSDATSEDCLTLNVWSPTTKSSRLYPVVVFIYGGHFTTGSNNVPYQIPAQWVERTQSHIVVSFNYRVNLFGFPNAPGLSQQNVGLLDQRAAVEWVFKNIAAFGGDPSRITLWGQSAGAASVDFYNFAYHNDSIVSALIMDSGSSYTPAIIEDPAHSNFTYMASQLGCGNITTPASKMLSCMRKLNVAMLEKFLLDHKSTTPSIAFLPVADEKVAFSNYTQRAIDGFQAELPAIIGGNAQDGVPFAPYNPSGVNTTVALYENLVNFFCPQTQTIKSRQLAGLPTYRYYYHGNFSNISPRGWEGAYHCAELPMIMGTHNNYRGAGSALEDATSIAMQDAYLAFAAHGTEGLVKENWQPYSELGEPTVRAFGDGIPAKNINLTHLEELCVGYRPVFSI</sequence>
<dbReference type="PROSITE" id="PS00941">
    <property type="entry name" value="CARBOXYLESTERASE_B_2"/>
    <property type="match status" value="1"/>
</dbReference>
<dbReference type="Proteomes" id="UP000729357">
    <property type="component" value="Unassembled WGS sequence"/>
</dbReference>
<dbReference type="InterPro" id="IPR002018">
    <property type="entry name" value="CarbesteraseB"/>
</dbReference>
<feature type="non-terminal residue" evidence="5">
    <location>
        <position position="1"/>
    </location>
</feature>